<sequence length="177" mass="19558">MGIETSGEWNVKCLGSLHPTQVTGVTGTRTPEMRSPWIKDRPGPSKQTATYVCRSAGPGSLIAFVPASRSKVSYPSPSHIVRSYGDDTRCRVLYACMHPELTGGWSPAVSRVVVRKLPIASIVWSSLRPRTSGDDDPGEEMRRDVVRTTVSRLYLLIARLLLLLLLLLLRLSVEEEI</sequence>
<dbReference type="Proteomes" id="UP000075886">
    <property type="component" value="Unassembled WGS sequence"/>
</dbReference>
<keyword evidence="4" id="KW-1185">Reference proteome</keyword>
<dbReference type="AlphaFoldDB" id="A0A182QNL1"/>
<proteinExistence type="predicted"/>
<keyword evidence="2" id="KW-0472">Membrane</keyword>
<name>A0A182QNL1_9DIPT</name>
<feature type="region of interest" description="Disordered" evidence="1">
    <location>
        <begin position="22"/>
        <end position="46"/>
    </location>
</feature>
<accession>A0A182QNL1</accession>
<reference evidence="3" key="2">
    <citation type="submission" date="2020-05" db="UniProtKB">
        <authorList>
            <consortium name="EnsemblMetazoa"/>
        </authorList>
    </citation>
    <scope>IDENTIFICATION</scope>
    <source>
        <strain evidence="3">FAR1</strain>
    </source>
</reference>
<keyword evidence="2" id="KW-0812">Transmembrane</keyword>
<reference evidence="4" key="1">
    <citation type="submission" date="2014-01" db="EMBL/GenBank/DDBJ databases">
        <title>The Genome Sequence of Anopheles farauti FAR1 (V2).</title>
        <authorList>
            <consortium name="The Broad Institute Genomics Platform"/>
            <person name="Neafsey D.E."/>
            <person name="Besansky N."/>
            <person name="Howell P."/>
            <person name="Walton C."/>
            <person name="Young S.K."/>
            <person name="Zeng Q."/>
            <person name="Gargeya S."/>
            <person name="Fitzgerald M."/>
            <person name="Haas B."/>
            <person name="Abouelleil A."/>
            <person name="Allen A.W."/>
            <person name="Alvarado L."/>
            <person name="Arachchi H.M."/>
            <person name="Berlin A.M."/>
            <person name="Chapman S.B."/>
            <person name="Gainer-Dewar J."/>
            <person name="Goldberg J."/>
            <person name="Griggs A."/>
            <person name="Gujja S."/>
            <person name="Hansen M."/>
            <person name="Howarth C."/>
            <person name="Imamovic A."/>
            <person name="Ireland A."/>
            <person name="Larimer J."/>
            <person name="McCowan C."/>
            <person name="Murphy C."/>
            <person name="Pearson M."/>
            <person name="Poon T.W."/>
            <person name="Priest M."/>
            <person name="Roberts A."/>
            <person name="Saif S."/>
            <person name="Shea T."/>
            <person name="Sisk P."/>
            <person name="Sykes S."/>
            <person name="Wortman J."/>
            <person name="Nusbaum C."/>
            <person name="Birren B."/>
        </authorList>
    </citation>
    <scope>NUCLEOTIDE SEQUENCE [LARGE SCALE GENOMIC DNA]</scope>
    <source>
        <strain evidence="4">FAR1</strain>
    </source>
</reference>
<dbReference type="EnsemblMetazoa" id="AFAF013784-RA">
    <property type="protein sequence ID" value="AFAF013784-PA"/>
    <property type="gene ID" value="AFAF013784"/>
</dbReference>
<evidence type="ECO:0000256" key="2">
    <source>
        <dbReference type="SAM" id="Phobius"/>
    </source>
</evidence>
<protein>
    <submittedName>
        <fullName evidence="3">Uncharacterized protein</fullName>
    </submittedName>
</protein>
<dbReference type="VEuPathDB" id="VectorBase:AFAF013784"/>
<feature type="transmembrane region" description="Helical" evidence="2">
    <location>
        <begin position="153"/>
        <end position="173"/>
    </location>
</feature>
<evidence type="ECO:0000313" key="4">
    <source>
        <dbReference type="Proteomes" id="UP000075886"/>
    </source>
</evidence>
<evidence type="ECO:0000256" key="1">
    <source>
        <dbReference type="SAM" id="MobiDB-lite"/>
    </source>
</evidence>
<keyword evidence="2" id="KW-1133">Transmembrane helix</keyword>
<dbReference type="EMBL" id="AXCN02000789">
    <property type="status" value="NOT_ANNOTATED_CDS"/>
    <property type="molecule type" value="Genomic_DNA"/>
</dbReference>
<evidence type="ECO:0000313" key="3">
    <source>
        <dbReference type="EnsemblMetazoa" id="AFAF013784-PA"/>
    </source>
</evidence>
<organism evidence="3 4">
    <name type="scientific">Anopheles farauti</name>
    <dbReference type="NCBI Taxonomy" id="69004"/>
    <lineage>
        <taxon>Eukaryota</taxon>
        <taxon>Metazoa</taxon>
        <taxon>Ecdysozoa</taxon>
        <taxon>Arthropoda</taxon>
        <taxon>Hexapoda</taxon>
        <taxon>Insecta</taxon>
        <taxon>Pterygota</taxon>
        <taxon>Neoptera</taxon>
        <taxon>Endopterygota</taxon>
        <taxon>Diptera</taxon>
        <taxon>Nematocera</taxon>
        <taxon>Culicoidea</taxon>
        <taxon>Culicidae</taxon>
        <taxon>Anophelinae</taxon>
        <taxon>Anopheles</taxon>
    </lineage>
</organism>